<proteinExistence type="predicted"/>
<feature type="transmembrane region" description="Helical" evidence="1">
    <location>
        <begin position="33"/>
        <end position="58"/>
    </location>
</feature>
<dbReference type="RefSeq" id="WP_252425624.1">
    <property type="nucleotide sequence ID" value="NZ_JAMWMR010000013.1"/>
</dbReference>
<keyword evidence="3" id="KW-1185">Reference proteome</keyword>
<keyword evidence="1" id="KW-0472">Membrane</keyword>
<name>A0ABT0ZFF2_9ACTN</name>
<feature type="transmembrane region" description="Helical" evidence="1">
    <location>
        <begin position="135"/>
        <end position="155"/>
    </location>
</feature>
<sequence length="231" mass="24084">MTSDRQTFTALHLLLVWATMTAAVPMLGFGMFVAGWGGGVGAAVPVFLVGAPLVVGLLSMAGIPVRTVVPLCGTLSKRLGWAVLVFILGTLGVLAGLVAYSTGVGLGSAGMRYALTGVPYVVVAAFFVPSRWVRWGAVAALAAGVAYGGFVGPALSHQRQHDAEIAQYKKHPELLYMGATPPGMQVVRAQLDSASFGVEYHRVPDYEAGYAGLVVRSPLTPGARCPETLEI</sequence>
<protein>
    <submittedName>
        <fullName evidence="2">Uncharacterized protein</fullName>
    </submittedName>
</protein>
<reference evidence="2 3" key="1">
    <citation type="submission" date="2022-05" db="EMBL/GenBank/DDBJ databases">
        <title>Streptomyces sp. nov. RY43-2 isolated from soil of a peat swamp forest.</title>
        <authorList>
            <person name="Kanchanasin P."/>
            <person name="Tanasupawat S."/>
            <person name="Phongsopitanun W."/>
        </authorList>
    </citation>
    <scope>NUCLEOTIDE SEQUENCE [LARGE SCALE GENOMIC DNA]</scope>
    <source>
        <strain evidence="2 3">RY43-2</strain>
    </source>
</reference>
<feature type="transmembrane region" description="Helical" evidence="1">
    <location>
        <begin position="111"/>
        <end position="128"/>
    </location>
</feature>
<keyword evidence="1" id="KW-0812">Transmembrane</keyword>
<gene>
    <name evidence="2" type="ORF">NGF19_16175</name>
</gene>
<organism evidence="2 3">
    <name type="scientific">Streptomyces macrolidinus</name>
    <dbReference type="NCBI Taxonomy" id="2952607"/>
    <lineage>
        <taxon>Bacteria</taxon>
        <taxon>Bacillati</taxon>
        <taxon>Actinomycetota</taxon>
        <taxon>Actinomycetes</taxon>
        <taxon>Kitasatosporales</taxon>
        <taxon>Streptomycetaceae</taxon>
        <taxon>Streptomyces</taxon>
    </lineage>
</organism>
<accession>A0ABT0ZFF2</accession>
<feature type="transmembrane region" description="Helical" evidence="1">
    <location>
        <begin position="79"/>
        <end position="99"/>
    </location>
</feature>
<evidence type="ECO:0000256" key="1">
    <source>
        <dbReference type="SAM" id="Phobius"/>
    </source>
</evidence>
<evidence type="ECO:0000313" key="2">
    <source>
        <dbReference type="EMBL" id="MCN9242311.1"/>
    </source>
</evidence>
<dbReference type="EMBL" id="JAMWMR010000013">
    <property type="protein sequence ID" value="MCN9242311.1"/>
    <property type="molecule type" value="Genomic_DNA"/>
</dbReference>
<evidence type="ECO:0000313" key="3">
    <source>
        <dbReference type="Proteomes" id="UP001523219"/>
    </source>
</evidence>
<comment type="caution">
    <text evidence="2">The sequence shown here is derived from an EMBL/GenBank/DDBJ whole genome shotgun (WGS) entry which is preliminary data.</text>
</comment>
<dbReference type="Proteomes" id="UP001523219">
    <property type="component" value="Unassembled WGS sequence"/>
</dbReference>
<keyword evidence="1" id="KW-1133">Transmembrane helix</keyword>